<evidence type="ECO:0000256" key="5">
    <source>
        <dbReference type="NCBIfam" id="TIGR03162"/>
    </source>
</evidence>
<proteinExistence type="inferred from homology"/>
<evidence type="ECO:0000313" key="10">
    <source>
        <dbReference type="Proteomes" id="UP000245539"/>
    </source>
</evidence>
<gene>
    <name evidence="9" type="primary">cobC</name>
    <name evidence="9" type="ORF">DKW60_06525</name>
</gene>
<evidence type="ECO:0000256" key="6">
    <source>
        <dbReference type="PIRSR" id="PIRSR613078-1"/>
    </source>
</evidence>
<evidence type="ECO:0000256" key="4">
    <source>
        <dbReference type="ARBA" id="ARBA00023235"/>
    </source>
</evidence>
<dbReference type="InterPro" id="IPR017578">
    <property type="entry name" value="Ribazole_CobC"/>
</dbReference>
<evidence type="ECO:0000256" key="2">
    <source>
        <dbReference type="ARBA" id="ARBA00022432"/>
    </source>
</evidence>
<dbReference type="GO" id="GO:0016868">
    <property type="term" value="F:intramolecular phosphotransferase activity"/>
    <property type="evidence" value="ECO:0007669"/>
    <property type="project" value="InterPro"/>
</dbReference>
<feature type="binding site" evidence="7">
    <location>
        <position position="57"/>
    </location>
    <ligand>
        <name>substrate</name>
    </ligand>
</feature>
<organism evidence="9 10">
    <name type="scientific">Leucothrix pacifica</name>
    <dbReference type="NCBI Taxonomy" id="1247513"/>
    <lineage>
        <taxon>Bacteria</taxon>
        <taxon>Pseudomonadati</taxon>
        <taxon>Pseudomonadota</taxon>
        <taxon>Gammaproteobacteria</taxon>
        <taxon>Thiotrichales</taxon>
        <taxon>Thiotrichaceae</taxon>
        <taxon>Leucothrix</taxon>
    </lineage>
</organism>
<feature type="site" description="Transition state stabilizer" evidence="8">
    <location>
        <position position="149"/>
    </location>
</feature>
<dbReference type="EMBL" id="QGKM01000013">
    <property type="protein sequence ID" value="PWQ99088.1"/>
    <property type="molecule type" value="Genomic_DNA"/>
</dbReference>
<feature type="active site" description="Proton donor/acceptor" evidence="6">
    <location>
        <position position="81"/>
    </location>
</feature>
<evidence type="ECO:0000256" key="7">
    <source>
        <dbReference type="PIRSR" id="PIRSR613078-2"/>
    </source>
</evidence>
<dbReference type="InterPro" id="IPR005952">
    <property type="entry name" value="Phosphogly_mut1"/>
</dbReference>
<dbReference type="SUPFAM" id="SSF53254">
    <property type="entry name" value="Phosphoglycerate mutase-like"/>
    <property type="match status" value="1"/>
</dbReference>
<dbReference type="CDD" id="cd07067">
    <property type="entry name" value="HP_PGM_like"/>
    <property type="match status" value="1"/>
</dbReference>
<reference evidence="9 10" key="1">
    <citation type="submission" date="2018-05" db="EMBL/GenBank/DDBJ databases">
        <title>Leucothrix arctica sp. nov., isolated from Arctic seawater.</title>
        <authorList>
            <person name="Choi A."/>
            <person name="Baek K."/>
        </authorList>
    </citation>
    <scope>NUCLEOTIDE SEQUENCE [LARGE SCALE GENOMIC DNA]</scope>
    <source>
        <strain evidence="9 10">JCM 18388</strain>
    </source>
</reference>
<dbReference type="AlphaFoldDB" id="A0A317CKJ7"/>
<dbReference type="PANTHER" id="PTHR11931">
    <property type="entry name" value="PHOSPHOGLYCERATE MUTASE"/>
    <property type="match status" value="1"/>
</dbReference>
<evidence type="ECO:0000313" key="9">
    <source>
        <dbReference type="EMBL" id="PWQ99088.1"/>
    </source>
</evidence>
<dbReference type="Proteomes" id="UP000245539">
    <property type="component" value="Unassembled WGS sequence"/>
</dbReference>
<dbReference type="SMART" id="SM00855">
    <property type="entry name" value="PGAM"/>
    <property type="match status" value="1"/>
</dbReference>
<keyword evidence="2" id="KW-0312">Gluconeogenesis</keyword>
<dbReference type="Pfam" id="PF00300">
    <property type="entry name" value="His_Phos_1"/>
    <property type="match status" value="1"/>
</dbReference>
<dbReference type="NCBIfam" id="TIGR03162">
    <property type="entry name" value="ribazole_cobC"/>
    <property type="match status" value="1"/>
</dbReference>
<comment type="similarity">
    <text evidence="1">Belongs to the phosphoglycerate mutase family. BPG-dependent PGAM subfamily.</text>
</comment>
<protein>
    <recommendedName>
        <fullName evidence="5">Alpha-ribazole phosphatase</fullName>
        <ecNumber evidence="5">3.1.3.73</ecNumber>
    </recommendedName>
</protein>
<keyword evidence="10" id="KW-1185">Reference proteome</keyword>
<dbReference type="GO" id="GO:0009236">
    <property type="term" value="P:cobalamin biosynthetic process"/>
    <property type="evidence" value="ECO:0007669"/>
    <property type="project" value="UniProtKB-UniRule"/>
</dbReference>
<feature type="active site" description="Tele-phosphohistidine intermediate" evidence="6">
    <location>
        <position position="12"/>
    </location>
</feature>
<name>A0A317CKJ7_9GAMM</name>
<accession>A0A317CKJ7</accession>
<sequence length="198" mass="22408">MSETTMITLLRHGEVELGNVFCGSTDPALSDKGWAQMQKSLESEESWDKIITSPLQRCHEFAESLATQEELELLVNDQFQETDFGDWEGLSPNDILEENAATLNAWWKAPTRVIPPNGEAFLDFRSRVLKAFNEVTETHAGQNILLVTHAGVIRVIMMHILGMQDENLFRLNVDYASLTRIRIYNDETGEWGTLLSHG</sequence>
<dbReference type="EC" id="3.1.3.73" evidence="5"/>
<evidence type="ECO:0000256" key="8">
    <source>
        <dbReference type="PIRSR" id="PIRSR613078-3"/>
    </source>
</evidence>
<dbReference type="InterPro" id="IPR029033">
    <property type="entry name" value="His_PPase_superfam"/>
</dbReference>
<keyword evidence="4" id="KW-0413">Isomerase</keyword>
<dbReference type="Gene3D" id="3.40.50.1240">
    <property type="entry name" value="Phosphoglycerate mutase-like"/>
    <property type="match status" value="1"/>
</dbReference>
<dbReference type="InterPro" id="IPR013078">
    <property type="entry name" value="His_Pase_superF_clade-1"/>
</dbReference>
<evidence type="ECO:0000256" key="1">
    <source>
        <dbReference type="ARBA" id="ARBA00006717"/>
    </source>
</evidence>
<keyword evidence="3" id="KW-0324">Glycolysis</keyword>
<dbReference type="GO" id="GO:0006096">
    <property type="term" value="P:glycolytic process"/>
    <property type="evidence" value="ECO:0007669"/>
    <property type="project" value="UniProtKB-KW"/>
</dbReference>
<dbReference type="GO" id="GO:0043755">
    <property type="term" value="F:alpha-ribazole phosphatase activity"/>
    <property type="evidence" value="ECO:0007669"/>
    <property type="project" value="UniProtKB-UniRule"/>
</dbReference>
<comment type="caution">
    <text evidence="9">The sequence shown here is derived from an EMBL/GenBank/DDBJ whole genome shotgun (WGS) entry which is preliminary data.</text>
</comment>
<dbReference type="PIRSF" id="PIRSF000709">
    <property type="entry name" value="6PFK_2-Ptase"/>
    <property type="match status" value="1"/>
</dbReference>
<dbReference type="OrthoDB" id="9783269at2"/>
<evidence type="ECO:0000256" key="3">
    <source>
        <dbReference type="ARBA" id="ARBA00023152"/>
    </source>
</evidence>
<dbReference type="GO" id="GO:0006094">
    <property type="term" value="P:gluconeogenesis"/>
    <property type="evidence" value="ECO:0007669"/>
    <property type="project" value="UniProtKB-KW"/>
</dbReference>